<keyword evidence="11" id="KW-0325">Glycoprotein</keyword>
<dbReference type="Pfam" id="PF01130">
    <property type="entry name" value="CD36"/>
    <property type="match status" value="1"/>
</dbReference>
<dbReference type="Proteomes" id="UP001642520">
    <property type="component" value="Unassembled WGS sequence"/>
</dbReference>
<evidence type="ECO:0000256" key="12">
    <source>
        <dbReference type="SAM" id="Phobius"/>
    </source>
</evidence>
<keyword evidence="8 12" id="KW-0472">Membrane</keyword>
<proteinExistence type="inferred from homology"/>
<reference evidence="13 14" key="1">
    <citation type="submission" date="2024-08" db="EMBL/GenBank/DDBJ databases">
        <authorList>
            <person name="Will J Nash"/>
            <person name="Angela Man"/>
            <person name="Seanna McTaggart"/>
            <person name="Kendall Baker"/>
            <person name="Tom Barker"/>
            <person name="Leah Catchpole"/>
            <person name="Alex Durrant"/>
            <person name="Karim Gharbi"/>
            <person name="Naomi Irish"/>
            <person name="Gemy Kaithakottil"/>
            <person name="Debby Ku"/>
            <person name="Aaliyah Providence"/>
            <person name="Felix Shaw"/>
            <person name="David Swarbreck"/>
            <person name="Chris Watkins"/>
            <person name="Ann M. McCartney"/>
            <person name="Giulio Formenti"/>
            <person name="Alice Mouton"/>
            <person name="Noel Vella"/>
            <person name="Bjorn M von Reumont"/>
            <person name="Adriana Vella"/>
            <person name="Wilfried Haerty"/>
        </authorList>
    </citation>
    <scope>NUCLEOTIDE SEQUENCE [LARGE SCALE GENOMIC DNA]</scope>
</reference>
<keyword evidence="5 12" id="KW-0812">Transmembrane</keyword>
<evidence type="ECO:0000256" key="3">
    <source>
        <dbReference type="ARBA" id="ARBA00022475"/>
    </source>
</evidence>
<protein>
    <recommendedName>
        <fullName evidence="15">Sensory neuron membrane protein 2</fullName>
    </recommendedName>
</protein>
<dbReference type="EMBL" id="CAXAJV020001293">
    <property type="protein sequence ID" value="CAL7943890.1"/>
    <property type="molecule type" value="Genomic_DNA"/>
</dbReference>
<sequence>MHLYPICGIFWIIVGSVVIHINFFSSVVSYFVIRSLPLVDGEMYKIWSSPIPLYLSCYVFNVTNPDEVMQGQNPKLVEYGPIVYDEIYEKQVMDVDEELDEIVHTTTSKYTLNKKLSVPISRHDKVTVLNPAYIGAISMLTSLPPDFLKKYGDHIPKLFPNQSSIFLTVRPTDILFDGVKVSCNEKKYPELKMICETLDSYPSPAFRRSEKPGVYYLSMFQRTNGTIRGPFTVNRGLRNISRLGDITSYKGRRIQTVWNTDDCNTVKGTDTITWAPLIRAERFVTMFTIELCRSLEADYVKNVSSHGINGLKYAGKAKIWYPNNTKCFCQIEKDVLQCLPQGLVDIYDCQKMPGILSEPHFLHADPSLLTYAEGLYPNESLHETYIVIEPYTGAPLSGSKKIQVNLKLEKLPVKLLSNVSEGYFPIVWCANVRSLFRN</sequence>
<evidence type="ECO:0000256" key="1">
    <source>
        <dbReference type="ARBA" id="ARBA00004651"/>
    </source>
</evidence>
<comment type="caution">
    <text evidence="13">The sequence shown here is derived from an EMBL/GenBank/DDBJ whole genome shotgun (WGS) entry which is preliminary data.</text>
</comment>
<keyword evidence="6" id="KW-0552">Olfaction</keyword>
<feature type="transmembrane region" description="Helical" evidence="12">
    <location>
        <begin position="9"/>
        <end position="33"/>
    </location>
</feature>
<evidence type="ECO:0000256" key="8">
    <source>
        <dbReference type="ARBA" id="ARBA00023136"/>
    </source>
</evidence>
<organism evidence="13 14">
    <name type="scientific">Xylocopa violacea</name>
    <name type="common">Violet carpenter bee</name>
    <name type="synonym">Apis violacea</name>
    <dbReference type="NCBI Taxonomy" id="135666"/>
    <lineage>
        <taxon>Eukaryota</taxon>
        <taxon>Metazoa</taxon>
        <taxon>Ecdysozoa</taxon>
        <taxon>Arthropoda</taxon>
        <taxon>Hexapoda</taxon>
        <taxon>Insecta</taxon>
        <taxon>Pterygota</taxon>
        <taxon>Neoptera</taxon>
        <taxon>Endopterygota</taxon>
        <taxon>Hymenoptera</taxon>
        <taxon>Apocrita</taxon>
        <taxon>Aculeata</taxon>
        <taxon>Apoidea</taxon>
        <taxon>Anthophila</taxon>
        <taxon>Apidae</taxon>
        <taxon>Xylocopa</taxon>
        <taxon>Xylocopa</taxon>
    </lineage>
</organism>
<evidence type="ECO:0000256" key="4">
    <source>
        <dbReference type="ARBA" id="ARBA00022606"/>
    </source>
</evidence>
<evidence type="ECO:0000313" key="14">
    <source>
        <dbReference type="Proteomes" id="UP001642520"/>
    </source>
</evidence>
<comment type="subcellular location">
    <subcellularLocation>
        <location evidence="1">Cell membrane</location>
        <topology evidence="1">Multi-pass membrane protein</topology>
    </subcellularLocation>
</comment>
<keyword evidence="9" id="KW-1015">Disulfide bond</keyword>
<comment type="similarity">
    <text evidence="2">Belongs to the CD36 family.</text>
</comment>
<keyword evidence="10" id="KW-0675">Receptor</keyword>
<evidence type="ECO:0000256" key="11">
    <source>
        <dbReference type="ARBA" id="ARBA00023180"/>
    </source>
</evidence>
<keyword evidence="7 12" id="KW-1133">Transmembrane helix</keyword>
<gene>
    <name evidence="13" type="ORF">XYLVIOL_LOCUS6351</name>
</gene>
<evidence type="ECO:0008006" key="15">
    <source>
        <dbReference type="Google" id="ProtNLM"/>
    </source>
</evidence>
<evidence type="ECO:0000256" key="6">
    <source>
        <dbReference type="ARBA" id="ARBA00022725"/>
    </source>
</evidence>
<evidence type="ECO:0000256" key="5">
    <source>
        <dbReference type="ARBA" id="ARBA00022692"/>
    </source>
</evidence>
<dbReference type="PANTHER" id="PTHR11923">
    <property type="entry name" value="SCAVENGER RECEPTOR CLASS B TYPE-1 SR-B1"/>
    <property type="match status" value="1"/>
</dbReference>
<keyword evidence="14" id="KW-1185">Reference proteome</keyword>
<dbReference type="InterPro" id="IPR002159">
    <property type="entry name" value="CD36_fam"/>
</dbReference>
<keyword evidence="3" id="KW-1003">Cell membrane</keyword>
<name>A0ABP1NXE8_XYLVO</name>
<evidence type="ECO:0000256" key="10">
    <source>
        <dbReference type="ARBA" id="ARBA00023170"/>
    </source>
</evidence>
<evidence type="ECO:0000313" key="13">
    <source>
        <dbReference type="EMBL" id="CAL7943890.1"/>
    </source>
</evidence>
<dbReference type="PRINTS" id="PR01609">
    <property type="entry name" value="CD36FAMILY"/>
</dbReference>
<dbReference type="PANTHER" id="PTHR11923:SF69">
    <property type="entry name" value="SENSORY NEURON MEMBRANE PROTEIN 1"/>
    <property type="match status" value="1"/>
</dbReference>
<accession>A0ABP1NXE8</accession>
<evidence type="ECO:0000256" key="9">
    <source>
        <dbReference type="ARBA" id="ARBA00023157"/>
    </source>
</evidence>
<evidence type="ECO:0000256" key="2">
    <source>
        <dbReference type="ARBA" id="ARBA00010532"/>
    </source>
</evidence>
<evidence type="ECO:0000256" key="7">
    <source>
        <dbReference type="ARBA" id="ARBA00022989"/>
    </source>
</evidence>
<keyword evidence="4" id="KW-0716">Sensory transduction</keyword>